<keyword evidence="5" id="KW-1185">Reference proteome</keyword>
<sequence>MVSSFYRQTLPLRLHSSPARILREYICFINRPTFMIHPDTYVQLTPKGLGLFAKKRFLRGEILWIIDDIDLKMPLLAHQALDPLQQQKLNIYCYLDYQHRVIVPWDEGKYVNHSCAPNSTGLLEYDNISIALRTIEPGEEIVEDYYCYYGHFETFTCKCGAPNCRGTIDQVDSYRPDLRLHLDDIAPDMMKLDQPLLAIQSAENTAFLTLLQRYSIPV</sequence>
<evidence type="ECO:0000259" key="3">
    <source>
        <dbReference type="PROSITE" id="PS50868"/>
    </source>
</evidence>
<feature type="domain" description="Post-SET" evidence="3">
    <location>
        <begin position="153"/>
        <end position="169"/>
    </location>
</feature>
<dbReference type="InterPro" id="IPR003616">
    <property type="entry name" value="Post-SET_dom"/>
</dbReference>
<evidence type="ECO:0000313" key="4">
    <source>
        <dbReference type="EMBL" id="RIV22671.1"/>
    </source>
</evidence>
<dbReference type="PROSITE" id="PS50868">
    <property type="entry name" value="POST_SET"/>
    <property type="match status" value="1"/>
</dbReference>
<dbReference type="SUPFAM" id="SSF82199">
    <property type="entry name" value="SET domain"/>
    <property type="match status" value="1"/>
</dbReference>
<evidence type="ECO:0000256" key="1">
    <source>
        <dbReference type="ARBA" id="ARBA00022679"/>
    </source>
</evidence>
<protein>
    <submittedName>
        <fullName evidence="4">SET domain-containing protein-lysine N-methyltransferase</fullName>
    </submittedName>
</protein>
<dbReference type="EMBL" id="QXED01000004">
    <property type="protein sequence ID" value="RIV22671.1"/>
    <property type="molecule type" value="Genomic_DNA"/>
</dbReference>
<dbReference type="Pfam" id="PF00856">
    <property type="entry name" value="SET"/>
    <property type="match status" value="1"/>
</dbReference>
<comment type="caution">
    <text evidence="4">The sequence shown here is derived from an EMBL/GenBank/DDBJ whole genome shotgun (WGS) entry which is preliminary data.</text>
</comment>
<dbReference type="Proteomes" id="UP000283523">
    <property type="component" value="Unassembled WGS sequence"/>
</dbReference>
<evidence type="ECO:0000256" key="2">
    <source>
        <dbReference type="ARBA" id="ARBA00022691"/>
    </source>
</evidence>
<keyword evidence="4" id="KW-0489">Methyltransferase</keyword>
<reference evidence="4 5" key="1">
    <citation type="submission" date="2018-08" db="EMBL/GenBank/DDBJ databases">
        <title>Fibrisoma montanum sp. nov., isolated from Danxia mountain soil.</title>
        <authorList>
            <person name="Huang Y."/>
        </authorList>
    </citation>
    <scope>NUCLEOTIDE SEQUENCE [LARGE SCALE GENOMIC DNA]</scope>
    <source>
        <strain evidence="4 5">HYT19</strain>
    </source>
</reference>
<dbReference type="InterPro" id="IPR001214">
    <property type="entry name" value="SET_dom"/>
</dbReference>
<dbReference type="SMART" id="SM00508">
    <property type="entry name" value="PostSET"/>
    <property type="match status" value="1"/>
</dbReference>
<name>A0A418M9A0_9BACT</name>
<accession>A0A418M9A0</accession>
<gene>
    <name evidence="4" type="ORF">DYU11_16850</name>
</gene>
<keyword evidence="1 4" id="KW-0808">Transferase</keyword>
<dbReference type="GO" id="GO:0008168">
    <property type="term" value="F:methyltransferase activity"/>
    <property type="evidence" value="ECO:0007669"/>
    <property type="project" value="UniProtKB-KW"/>
</dbReference>
<evidence type="ECO:0000313" key="5">
    <source>
        <dbReference type="Proteomes" id="UP000283523"/>
    </source>
</evidence>
<proteinExistence type="predicted"/>
<organism evidence="4 5">
    <name type="scientific">Fibrisoma montanum</name>
    <dbReference type="NCBI Taxonomy" id="2305895"/>
    <lineage>
        <taxon>Bacteria</taxon>
        <taxon>Pseudomonadati</taxon>
        <taxon>Bacteroidota</taxon>
        <taxon>Cytophagia</taxon>
        <taxon>Cytophagales</taxon>
        <taxon>Spirosomataceae</taxon>
        <taxon>Fibrisoma</taxon>
    </lineage>
</organism>
<dbReference type="InterPro" id="IPR046341">
    <property type="entry name" value="SET_dom_sf"/>
</dbReference>
<keyword evidence="2" id="KW-0949">S-adenosyl-L-methionine</keyword>
<dbReference type="GO" id="GO:0032259">
    <property type="term" value="P:methylation"/>
    <property type="evidence" value="ECO:0007669"/>
    <property type="project" value="UniProtKB-KW"/>
</dbReference>
<dbReference type="Gene3D" id="2.170.270.10">
    <property type="entry name" value="SET domain"/>
    <property type="match status" value="1"/>
</dbReference>
<dbReference type="AlphaFoldDB" id="A0A418M9A0"/>